<dbReference type="AlphaFoldDB" id="A0A2V1J259"/>
<protein>
    <submittedName>
        <fullName evidence="2">Uncharacterized protein</fullName>
    </submittedName>
</protein>
<sequence length="98" mass="10754">MRLLENQQTADPCGQPPHHTDSLQPAGAHMPASGRSHNPVKSSKESKSMFEFNTKNIYELLSIPSKVFSGDLRQVSSVTMPASLPLQLTQISPKILLE</sequence>
<proteinExistence type="predicted"/>
<name>A0A2V1J259_9BACT</name>
<keyword evidence="3" id="KW-1185">Reference proteome</keyword>
<accession>A0A2V1J259</accession>
<dbReference type="Proteomes" id="UP000244925">
    <property type="component" value="Unassembled WGS sequence"/>
</dbReference>
<evidence type="ECO:0000313" key="3">
    <source>
        <dbReference type="Proteomes" id="UP000244925"/>
    </source>
</evidence>
<evidence type="ECO:0000256" key="1">
    <source>
        <dbReference type="SAM" id="MobiDB-lite"/>
    </source>
</evidence>
<comment type="caution">
    <text evidence="2">The sequence shown here is derived from an EMBL/GenBank/DDBJ whole genome shotgun (WGS) entry which is preliminary data.</text>
</comment>
<gene>
    <name evidence="2" type="ORF">C5O25_01480</name>
</gene>
<feature type="region of interest" description="Disordered" evidence="1">
    <location>
        <begin position="1"/>
        <end position="47"/>
    </location>
</feature>
<feature type="compositionally biased region" description="Polar residues" evidence="1">
    <location>
        <begin position="1"/>
        <end position="10"/>
    </location>
</feature>
<organism evidence="2 3">
    <name type="scientific">Paramuribaculum intestinale</name>
    <dbReference type="NCBI Taxonomy" id="2094151"/>
    <lineage>
        <taxon>Bacteria</taxon>
        <taxon>Pseudomonadati</taxon>
        <taxon>Bacteroidota</taxon>
        <taxon>Bacteroidia</taxon>
        <taxon>Bacteroidales</taxon>
        <taxon>Muribaculaceae</taxon>
        <taxon>Paramuribaculum</taxon>
    </lineage>
</organism>
<reference evidence="3" key="1">
    <citation type="submission" date="2018-02" db="EMBL/GenBank/DDBJ databases">
        <authorList>
            <person name="Clavel T."/>
            <person name="Strowig T."/>
        </authorList>
    </citation>
    <scope>NUCLEOTIDE SEQUENCE [LARGE SCALE GENOMIC DNA]</scope>
    <source>
        <strain evidence="3">DSM 100764</strain>
    </source>
</reference>
<dbReference type="EMBL" id="PUBV01000002">
    <property type="protein sequence ID" value="PWB09339.1"/>
    <property type="molecule type" value="Genomic_DNA"/>
</dbReference>
<evidence type="ECO:0000313" key="2">
    <source>
        <dbReference type="EMBL" id="PWB09339.1"/>
    </source>
</evidence>